<dbReference type="InterPro" id="IPR051276">
    <property type="entry name" value="Saccharopine_DH-like_oxidrdct"/>
</dbReference>
<evidence type="ECO:0000313" key="3">
    <source>
        <dbReference type="EMBL" id="KAJ0982054.1"/>
    </source>
</evidence>
<keyword evidence="4" id="KW-1185">Reference proteome</keyword>
<dbReference type="Pfam" id="PF03435">
    <property type="entry name" value="Sacchrp_dh_NADP"/>
    <property type="match status" value="1"/>
</dbReference>
<proteinExistence type="inferred from homology"/>
<dbReference type="SUPFAM" id="SSF51735">
    <property type="entry name" value="NAD(P)-binding Rossmann-fold domains"/>
    <property type="match status" value="1"/>
</dbReference>
<sequence>MASDPREFDLLILGASGFTGKYVVRESLKFLSTPGSPLRTLALAGRNPNKISQTLAWASSPNPPPKVPILHADVSDSESLIPLFCRARLVLSCVGPFRLHGAPVVAACVAAGADYLDISGEPEFMERMEAEFHENAVKAGSLVVSACGFDSVPAELGVVFNSRQWVAPSVPNRVEAYLSLESEKKIVGNLGTFESAVLGVANADKLQELRRSRPRRARPLIPGPPPPKGPLIEHQKFFGLWAVKLPSADSIVVRRTLAALAENPHGLPGVDESEDDIERRARLWSTVKPVHFGVKIGTKSLLGILRIMVTGIFIGLFGKLSFGRNLLLKYPEFFSLGWFSKAGPTEEEVNSATFKMWFLGHGYSDVSLASRGAKPDTEIITRISGPEIGYLTTPIILIQCALIVLGQRGKLPKGGVFPPGIVFVPTDLQERLQENGISFDFISKRALPA</sequence>
<organism evidence="3 4">
    <name type="scientific">Dioscorea zingiberensis</name>
    <dbReference type="NCBI Taxonomy" id="325984"/>
    <lineage>
        <taxon>Eukaryota</taxon>
        <taxon>Viridiplantae</taxon>
        <taxon>Streptophyta</taxon>
        <taxon>Embryophyta</taxon>
        <taxon>Tracheophyta</taxon>
        <taxon>Spermatophyta</taxon>
        <taxon>Magnoliopsida</taxon>
        <taxon>Liliopsida</taxon>
        <taxon>Dioscoreales</taxon>
        <taxon>Dioscoreaceae</taxon>
        <taxon>Dioscorea</taxon>
    </lineage>
</organism>
<dbReference type="GO" id="GO:0005811">
    <property type="term" value="C:lipid droplet"/>
    <property type="evidence" value="ECO:0007669"/>
    <property type="project" value="TreeGrafter"/>
</dbReference>
<evidence type="ECO:0000313" key="4">
    <source>
        <dbReference type="Proteomes" id="UP001085076"/>
    </source>
</evidence>
<dbReference type="PANTHER" id="PTHR12286">
    <property type="entry name" value="SACCHAROPINE DEHYDROGENASE-LIKE OXIDOREDUCTASE"/>
    <property type="match status" value="1"/>
</dbReference>
<protein>
    <recommendedName>
        <fullName evidence="2">Saccharopine dehydrogenase NADP binding domain-containing protein</fullName>
    </recommendedName>
</protein>
<dbReference type="Gene3D" id="3.40.50.720">
    <property type="entry name" value="NAD(P)-binding Rossmann-like Domain"/>
    <property type="match status" value="1"/>
</dbReference>
<feature type="domain" description="Saccharopine dehydrogenase NADP binding" evidence="2">
    <location>
        <begin position="11"/>
        <end position="144"/>
    </location>
</feature>
<dbReference type="Proteomes" id="UP001085076">
    <property type="component" value="Miscellaneous, Linkage group lg02"/>
</dbReference>
<name>A0A9D5HMD2_9LILI</name>
<dbReference type="FunFam" id="3.40.50.720:FF:000455">
    <property type="entry name" value="Putative mitochondrial saccharopine dehydrogenase-like oxidoreductase"/>
    <property type="match status" value="1"/>
</dbReference>
<dbReference type="InterPro" id="IPR036291">
    <property type="entry name" value="NAD(P)-bd_dom_sf"/>
</dbReference>
<reference evidence="3" key="2">
    <citation type="journal article" date="2022" name="Hortic Res">
        <title>The genome of Dioscorea zingiberensis sheds light on the biosynthesis, origin and evolution of the medicinally important diosgenin saponins.</title>
        <authorList>
            <person name="Li Y."/>
            <person name="Tan C."/>
            <person name="Li Z."/>
            <person name="Guo J."/>
            <person name="Li S."/>
            <person name="Chen X."/>
            <person name="Wang C."/>
            <person name="Dai X."/>
            <person name="Yang H."/>
            <person name="Song W."/>
            <person name="Hou L."/>
            <person name="Xu J."/>
            <person name="Tong Z."/>
            <person name="Xu A."/>
            <person name="Yuan X."/>
            <person name="Wang W."/>
            <person name="Yang Q."/>
            <person name="Chen L."/>
            <person name="Sun Z."/>
            <person name="Wang K."/>
            <person name="Pan B."/>
            <person name="Chen J."/>
            <person name="Bao Y."/>
            <person name="Liu F."/>
            <person name="Qi X."/>
            <person name="Gang D.R."/>
            <person name="Wen J."/>
            <person name="Li J."/>
        </authorList>
    </citation>
    <scope>NUCLEOTIDE SEQUENCE</scope>
    <source>
        <strain evidence="3">Dzin_1.0</strain>
    </source>
</reference>
<dbReference type="InterPro" id="IPR005097">
    <property type="entry name" value="Sacchrp_dh_NADP-bd"/>
</dbReference>
<dbReference type="AlphaFoldDB" id="A0A9D5HMD2"/>
<comment type="caution">
    <text evidence="3">The sequence shown here is derived from an EMBL/GenBank/DDBJ whole genome shotgun (WGS) entry which is preliminary data.</text>
</comment>
<evidence type="ECO:0000256" key="1">
    <source>
        <dbReference type="ARBA" id="ARBA00038048"/>
    </source>
</evidence>
<dbReference type="EMBL" id="JAGGNH010000002">
    <property type="protein sequence ID" value="KAJ0982054.1"/>
    <property type="molecule type" value="Genomic_DNA"/>
</dbReference>
<gene>
    <name evidence="3" type="ORF">J5N97_010309</name>
</gene>
<dbReference type="GO" id="GO:0005886">
    <property type="term" value="C:plasma membrane"/>
    <property type="evidence" value="ECO:0007669"/>
    <property type="project" value="TreeGrafter"/>
</dbReference>
<reference evidence="3" key="1">
    <citation type="submission" date="2021-03" db="EMBL/GenBank/DDBJ databases">
        <authorList>
            <person name="Li Z."/>
            <person name="Yang C."/>
        </authorList>
    </citation>
    <scope>NUCLEOTIDE SEQUENCE</scope>
    <source>
        <strain evidence="3">Dzin_1.0</strain>
        <tissue evidence="3">Leaf</tissue>
    </source>
</reference>
<evidence type="ECO:0000259" key="2">
    <source>
        <dbReference type="Pfam" id="PF03435"/>
    </source>
</evidence>
<comment type="similarity">
    <text evidence="1">Belongs to the saccharopine dehydrogenase family.</text>
</comment>
<dbReference type="GO" id="GO:0005739">
    <property type="term" value="C:mitochondrion"/>
    <property type="evidence" value="ECO:0007669"/>
    <property type="project" value="TreeGrafter"/>
</dbReference>
<accession>A0A9D5HMD2</accession>
<dbReference type="OrthoDB" id="10268090at2759"/>
<dbReference type="GO" id="GO:0009247">
    <property type="term" value="P:glycolipid biosynthetic process"/>
    <property type="evidence" value="ECO:0007669"/>
    <property type="project" value="TreeGrafter"/>
</dbReference>
<dbReference type="PANTHER" id="PTHR12286:SF5">
    <property type="entry name" value="SACCHAROPINE DEHYDROGENASE-LIKE OXIDOREDUCTASE"/>
    <property type="match status" value="1"/>
</dbReference>